<keyword evidence="4" id="KW-1185">Reference proteome</keyword>
<feature type="compositionally biased region" description="Polar residues" evidence="1">
    <location>
        <begin position="714"/>
        <end position="729"/>
    </location>
</feature>
<feature type="chain" id="PRO_5022065833" evidence="2">
    <location>
        <begin position="34"/>
        <end position="729"/>
    </location>
</feature>
<name>A0A517NXM5_9BACT</name>
<dbReference type="Gene3D" id="2.60.120.430">
    <property type="entry name" value="Galactose-binding lectin"/>
    <property type="match status" value="1"/>
</dbReference>
<evidence type="ECO:0000256" key="2">
    <source>
        <dbReference type="SAM" id="SignalP"/>
    </source>
</evidence>
<accession>A0A517NXM5</accession>
<dbReference type="Proteomes" id="UP000319817">
    <property type="component" value="Chromosome"/>
</dbReference>
<dbReference type="OrthoDB" id="250671at2"/>
<reference evidence="3 4" key="1">
    <citation type="submission" date="2019-02" db="EMBL/GenBank/DDBJ databases">
        <title>Deep-cultivation of Planctomycetes and their phenomic and genomic characterization uncovers novel biology.</title>
        <authorList>
            <person name="Wiegand S."/>
            <person name="Jogler M."/>
            <person name="Boedeker C."/>
            <person name="Pinto D."/>
            <person name="Vollmers J."/>
            <person name="Rivas-Marin E."/>
            <person name="Kohn T."/>
            <person name="Peeters S.H."/>
            <person name="Heuer A."/>
            <person name="Rast P."/>
            <person name="Oberbeckmann S."/>
            <person name="Bunk B."/>
            <person name="Jeske O."/>
            <person name="Meyerdierks A."/>
            <person name="Storesund J.E."/>
            <person name="Kallscheuer N."/>
            <person name="Luecker S."/>
            <person name="Lage O.M."/>
            <person name="Pohl T."/>
            <person name="Merkel B.J."/>
            <person name="Hornburger P."/>
            <person name="Mueller R.-W."/>
            <person name="Bruemmer F."/>
            <person name="Labrenz M."/>
            <person name="Spormann A.M."/>
            <person name="Op den Camp H."/>
            <person name="Overmann J."/>
            <person name="Amann R."/>
            <person name="Jetten M.S.M."/>
            <person name="Mascher T."/>
            <person name="Medema M.H."/>
            <person name="Devos D.P."/>
            <person name="Kaster A.-K."/>
            <person name="Ovreas L."/>
            <person name="Rohde M."/>
            <person name="Galperin M.Y."/>
            <person name="Jogler C."/>
        </authorList>
    </citation>
    <scope>NUCLEOTIDE SEQUENCE [LARGE SCALE GENOMIC DNA]</scope>
    <source>
        <strain evidence="3 4">K23_9</strain>
    </source>
</reference>
<dbReference type="InterPro" id="IPR008979">
    <property type="entry name" value="Galactose-bd-like_sf"/>
</dbReference>
<protein>
    <submittedName>
        <fullName evidence="3">Uncharacterized protein</fullName>
    </submittedName>
</protein>
<feature type="region of interest" description="Disordered" evidence="1">
    <location>
        <begin position="707"/>
        <end position="729"/>
    </location>
</feature>
<dbReference type="SUPFAM" id="SSF49785">
    <property type="entry name" value="Galactose-binding domain-like"/>
    <property type="match status" value="1"/>
</dbReference>
<dbReference type="AlphaFoldDB" id="A0A517NXM5"/>
<proteinExistence type="predicted"/>
<dbReference type="EMBL" id="CP036526">
    <property type="protein sequence ID" value="QDT11856.1"/>
    <property type="molecule type" value="Genomic_DNA"/>
</dbReference>
<organism evidence="3 4">
    <name type="scientific">Stieleria marina</name>
    <dbReference type="NCBI Taxonomy" id="1930275"/>
    <lineage>
        <taxon>Bacteria</taxon>
        <taxon>Pseudomonadati</taxon>
        <taxon>Planctomycetota</taxon>
        <taxon>Planctomycetia</taxon>
        <taxon>Pirellulales</taxon>
        <taxon>Pirellulaceae</taxon>
        <taxon>Stieleria</taxon>
    </lineage>
</organism>
<feature type="signal peptide" evidence="2">
    <location>
        <begin position="1"/>
        <end position="33"/>
    </location>
</feature>
<evidence type="ECO:0000313" key="4">
    <source>
        <dbReference type="Proteomes" id="UP000319817"/>
    </source>
</evidence>
<sequence length="729" mass="81264" precursor="true">MNSPLSENVLIMKFTRCSVVFAFVIASCNVTYAAEASPRLLADSFDGTQNQLRGYRNTFELEPSKASCKRTPNASVGRNGLGMQITAEREDFGYCGLWIHFFDHTAAEPKYLDVSQARYLSFWVRGTAGGEQFTVRLADDDWIAEDDSVAIGGIDEFLMGGVTQDWQQVFVPLSEAHSLNLQRLGGLILNFDTPSKAIVCIDEIEFCVTRATQTNGNQPDRRRLVAVQKAPALQETPASLSAGVNTLRDDSGIHAKTVANVDWYLQNNAGPSELSPGRALWLWQTKQLLDSQLETKRFIDFCQEQRIKTVWAQLPYTIDSPPAMQSTEDGSLAGATHCRIEREQDLRQLIRLVHGAGIRIHALDGDPQFAQARFHHLPLSIVDAVLQFNDGHPTAEQFDGIHFDNEPYLLTLWHDPSGREQILREFLELNRECQRRVSGTWPRVQFGVDIPFWLQDQDSYGKTIGAVTFEGERKSASYHLLDIVDNVGVMNYRDAALGADGMIAHAAKLLQYADESGGVELYLGVETHSAEPTRVWFAVGQSRQEFQAAVRGPASHYAALSHIAGNRLRVVSDDDHIHVGIDVDRFALASNENPAIEAICRVASAFGANPRKAAATQSSLIGLLRRDPQWSNIKPVVINDSVMAFPHLIVQADATMPDKLTFADESWPYFLSQTQLAEYQFKKHLSFAGLAIHDYRSCKLMRDRAAELPGQKMTRPTSRRGWQTLTSAK</sequence>
<evidence type="ECO:0000313" key="3">
    <source>
        <dbReference type="EMBL" id="QDT11856.1"/>
    </source>
</evidence>
<gene>
    <name evidence="3" type="ORF">K239x_38580</name>
</gene>
<keyword evidence="2" id="KW-0732">Signal</keyword>
<evidence type="ECO:0000256" key="1">
    <source>
        <dbReference type="SAM" id="MobiDB-lite"/>
    </source>
</evidence>